<dbReference type="GO" id="GO:0003677">
    <property type="term" value="F:DNA binding"/>
    <property type="evidence" value="ECO:0007669"/>
    <property type="project" value="UniProtKB-UniRule"/>
</dbReference>
<feature type="binding site" evidence="7">
    <location>
        <position position="504"/>
    </location>
    <ligand>
        <name>Mg(2+)</name>
        <dbReference type="ChEBI" id="CHEBI:18420"/>
    </ligand>
</feature>
<comment type="caution">
    <text evidence="10">The sequence shown here is derived from an EMBL/GenBank/DDBJ whole genome shotgun (WGS) entry which is preliminary data.</text>
</comment>
<dbReference type="InterPro" id="IPR038120">
    <property type="entry name" value="Rpb1_funnel_sf"/>
</dbReference>
<dbReference type="Pfam" id="PF05000">
    <property type="entry name" value="RNA_pol_Rpb1_4"/>
    <property type="match status" value="1"/>
</dbReference>
<dbReference type="Gene3D" id="1.10.150.390">
    <property type="match status" value="1"/>
</dbReference>
<proteinExistence type="inferred from homology"/>
<dbReference type="Proteomes" id="UP000177276">
    <property type="component" value="Unassembled WGS sequence"/>
</dbReference>
<evidence type="ECO:0000256" key="4">
    <source>
        <dbReference type="ARBA" id="ARBA00022723"/>
    </source>
</evidence>
<feature type="binding site" evidence="7">
    <location>
        <position position="834"/>
    </location>
    <ligand>
        <name>Zn(2+)</name>
        <dbReference type="ChEBI" id="CHEBI:29105"/>
        <label>2</label>
    </ligand>
</feature>
<name>A0A1G2US47_9BACT</name>
<evidence type="ECO:0000313" key="11">
    <source>
        <dbReference type="Proteomes" id="UP000177276"/>
    </source>
</evidence>
<feature type="binding site" evidence="7">
    <location>
        <position position="913"/>
    </location>
    <ligand>
        <name>Zn(2+)</name>
        <dbReference type="ChEBI" id="CHEBI:29105"/>
        <label>2</label>
    </ligand>
</feature>
<dbReference type="InterPro" id="IPR044893">
    <property type="entry name" value="RNA_pol_Rpb1_clamp_domain"/>
</dbReference>
<evidence type="ECO:0000256" key="6">
    <source>
        <dbReference type="ARBA" id="ARBA00048552"/>
    </source>
</evidence>
<evidence type="ECO:0000256" key="1">
    <source>
        <dbReference type="ARBA" id="ARBA00022478"/>
    </source>
</evidence>
<gene>
    <name evidence="7" type="primary">rpoC</name>
    <name evidence="10" type="ORF">A3G46_00430</name>
</gene>
<comment type="catalytic activity">
    <reaction evidence="6 7 8">
        <text>RNA(n) + a ribonucleoside 5'-triphosphate = RNA(n+1) + diphosphate</text>
        <dbReference type="Rhea" id="RHEA:21248"/>
        <dbReference type="Rhea" id="RHEA-COMP:14527"/>
        <dbReference type="Rhea" id="RHEA-COMP:17342"/>
        <dbReference type="ChEBI" id="CHEBI:33019"/>
        <dbReference type="ChEBI" id="CHEBI:61557"/>
        <dbReference type="ChEBI" id="CHEBI:140395"/>
        <dbReference type="EC" id="2.7.7.6"/>
    </reaction>
</comment>
<keyword evidence="2 7" id="KW-0808">Transferase</keyword>
<dbReference type="Pfam" id="PF04983">
    <property type="entry name" value="RNA_pol_Rpb1_3"/>
    <property type="match status" value="1"/>
</dbReference>
<dbReference type="Gene3D" id="4.10.860.120">
    <property type="entry name" value="RNA polymerase II, clamp domain"/>
    <property type="match status" value="1"/>
</dbReference>
<keyword evidence="4 7" id="KW-0479">Metal-binding</keyword>
<dbReference type="GO" id="GO:0006351">
    <property type="term" value="P:DNA-templated transcription"/>
    <property type="evidence" value="ECO:0007669"/>
    <property type="project" value="UniProtKB-UniRule"/>
</dbReference>
<evidence type="ECO:0000256" key="5">
    <source>
        <dbReference type="ARBA" id="ARBA00023163"/>
    </source>
</evidence>
<evidence type="ECO:0000256" key="8">
    <source>
        <dbReference type="RuleBase" id="RU004279"/>
    </source>
</evidence>
<keyword evidence="5 7" id="KW-0804">Transcription</keyword>
<dbReference type="GO" id="GO:0000428">
    <property type="term" value="C:DNA-directed RNA polymerase complex"/>
    <property type="evidence" value="ECO:0007669"/>
    <property type="project" value="UniProtKB-KW"/>
</dbReference>
<dbReference type="AlphaFoldDB" id="A0A1G2US47"/>
<comment type="cofactor">
    <cofactor evidence="7">
        <name>Mg(2+)</name>
        <dbReference type="ChEBI" id="CHEBI:18420"/>
    </cofactor>
    <text evidence="7">Binds 1 Mg(2+) ion per subunit.</text>
</comment>
<dbReference type="Pfam" id="PF00623">
    <property type="entry name" value="RNA_pol_Rpb1_2"/>
    <property type="match status" value="2"/>
</dbReference>
<feature type="binding site" evidence="7">
    <location>
        <position position="65"/>
    </location>
    <ligand>
        <name>Zn(2+)</name>
        <dbReference type="ChEBI" id="CHEBI:29105"/>
        <label>1</label>
    </ligand>
</feature>
<organism evidence="10 11">
    <name type="scientific">Candidatus Zambryskibacteria bacterium RIFCSPLOWO2_12_FULL_39_16</name>
    <dbReference type="NCBI Taxonomy" id="1802775"/>
    <lineage>
        <taxon>Bacteria</taxon>
        <taxon>Candidatus Zambryskiibacteriota</taxon>
    </lineage>
</organism>
<feature type="binding site" evidence="7">
    <location>
        <position position="83"/>
    </location>
    <ligand>
        <name>Zn(2+)</name>
        <dbReference type="ChEBI" id="CHEBI:29105"/>
        <label>1</label>
    </ligand>
</feature>
<keyword evidence="7" id="KW-0460">Magnesium</keyword>
<feature type="domain" description="RNA polymerase N-terminal" evidence="9">
    <location>
        <begin position="270"/>
        <end position="555"/>
    </location>
</feature>
<dbReference type="InterPro" id="IPR007083">
    <property type="entry name" value="RNA_pol_Rpb1_4"/>
</dbReference>
<feature type="binding site" evidence="7">
    <location>
        <position position="502"/>
    </location>
    <ligand>
        <name>Mg(2+)</name>
        <dbReference type="ChEBI" id="CHEBI:18420"/>
    </ligand>
</feature>
<dbReference type="Gene3D" id="2.40.50.100">
    <property type="match status" value="1"/>
</dbReference>
<dbReference type="NCBIfam" id="TIGR02386">
    <property type="entry name" value="rpoC_TIGR"/>
    <property type="match status" value="1"/>
</dbReference>
<dbReference type="EC" id="2.7.7.6" evidence="7"/>
<comment type="cofactor">
    <cofactor evidence="7">
        <name>Zn(2+)</name>
        <dbReference type="ChEBI" id="CHEBI:29105"/>
    </cofactor>
    <text evidence="7">Binds 2 Zn(2+) ions per subunit.</text>
</comment>
<comment type="subunit">
    <text evidence="7">The RNAP catalytic core consists of 2 alpha, 1 beta, 1 beta' and 1 omega subunit. When a sigma factor is associated with the core the holoenzyme is formed, which can initiate transcription.</text>
</comment>
<dbReference type="InterPro" id="IPR006592">
    <property type="entry name" value="RNA_pol_N"/>
</dbReference>
<evidence type="ECO:0000256" key="2">
    <source>
        <dbReference type="ARBA" id="ARBA00022679"/>
    </source>
</evidence>
<dbReference type="CDD" id="cd01609">
    <property type="entry name" value="RNAP_beta'_N"/>
    <property type="match status" value="1"/>
</dbReference>
<dbReference type="PANTHER" id="PTHR19376:SF54">
    <property type="entry name" value="DNA-DIRECTED RNA POLYMERASE SUBUNIT BETA"/>
    <property type="match status" value="1"/>
</dbReference>
<evidence type="ECO:0000259" key="9">
    <source>
        <dbReference type="SMART" id="SM00663"/>
    </source>
</evidence>
<evidence type="ECO:0000256" key="3">
    <source>
        <dbReference type="ARBA" id="ARBA00022695"/>
    </source>
</evidence>
<dbReference type="InterPro" id="IPR007081">
    <property type="entry name" value="RNA_pol_Rpb1_5"/>
</dbReference>
<dbReference type="InterPro" id="IPR045867">
    <property type="entry name" value="DNA-dir_RpoC_beta_prime"/>
</dbReference>
<comment type="function">
    <text evidence="7 8">DNA-dependent RNA polymerase catalyzes the transcription of DNA into RNA using the four ribonucleoside triphosphates as substrates.</text>
</comment>
<dbReference type="Pfam" id="PF04998">
    <property type="entry name" value="RNA_pol_Rpb1_5"/>
    <property type="match status" value="1"/>
</dbReference>
<dbReference type="PANTHER" id="PTHR19376">
    <property type="entry name" value="DNA-DIRECTED RNA POLYMERASE"/>
    <property type="match status" value="1"/>
</dbReference>
<dbReference type="Pfam" id="PF04997">
    <property type="entry name" value="RNA_pol_Rpb1_1"/>
    <property type="match status" value="1"/>
</dbReference>
<evidence type="ECO:0000256" key="7">
    <source>
        <dbReference type="HAMAP-Rule" id="MF_01322"/>
    </source>
</evidence>
<dbReference type="HAMAP" id="MF_01322">
    <property type="entry name" value="RNApol_bact_RpoC"/>
    <property type="match status" value="1"/>
</dbReference>
<feature type="binding site" evidence="7">
    <location>
        <position position="80"/>
    </location>
    <ligand>
        <name>Zn(2+)</name>
        <dbReference type="ChEBI" id="CHEBI:29105"/>
        <label>1</label>
    </ligand>
</feature>
<keyword evidence="7" id="KW-0862">Zinc</keyword>
<dbReference type="Gene3D" id="2.40.40.20">
    <property type="match status" value="1"/>
</dbReference>
<accession>A0A1G2US47</accession>
<dbReference type="InterPro" id="IPR042102">
    <property type="entry name" value="RNA_pol_Rpb1_3_sf"/>
</dbReference>
<feature type="binding site" evidence="7">
    <location>
        <position position="67"/>
    </location>
    <ligand>
        <name>Zn(2+)</name>
        <dbReference type="ChEBI" id="CHEBI:29105"/>
        <label>1</label>
    </ligand>
</feature>
<sequence length="1219" mass="136603">MNNKNPNLTTDFDIIKLSLASPEAIKNWSHGEVTKSETINYRTQRSERHGLFDEKIFGPDKDYECYCGKYKGIRYKGIVCEKCGVEITRSIVRRERMGHIDLSAPVSHIWFLKSMPSRIALLLGTTSTDVEKVIYFAGYIVTKVSNEEKQSILRDLDAEFKTRIKSLTDEKEKTELKEKLLSRKKEIEEIVEGKVIDEIAHHNYSMKYGTFFEAEIGADAIYNIFKTIDLNKLEEKILKELESSKSIESIKIVKRLSLVQSMIRSGTRPEWMFLTRIPVIPPAMRPMVPLDGGRYATSDVNDLYRRVINRNNRLKKLKEISAPDVILRNEKRILQEAVDALIDNSIRHNNSQQVTSQANKSRELKSLADNLKGKRGLFRQNLLGKRVDYSGRSVIVVGPELKLDQCGLPKHMALELFKPFVISKLLKQELAYNVRGASRLIDDKIPEVWAILEEVIKNRYVLLNRAPTLHRLGIQAFKPILIEGNAIQVHPLVCNAFNADFDGDQMAVHVPLSPEAQLEAKEIMASDKNILKPGSGDPTISNKPLDIILGCYWMTKEVSGEKGEGMVFSTPNKAVTARDFDIIDYRAKIKVLGTDSLRYAKYNNQLFETTVGRLLFNSVLPSDYPFVNTEIDRKKLALMVDDLITRYGMGSIPPIMDKIKEFGFRYATISGITWSIEDVVVPKNKYEIINKAKTKVSLIQDQYDSGLLSYNEKRTKNIEIWTATKDEIEKSMQESMDKTGSVYDLVKSGARGSMGQLTQMAGMKGLIVNTAGETIDFPIISSNKEGLSPIEYFITTHGARKGMADTALNTAKAGYLTRKLFDVAQDCLITEEDCGSRDGIMLNKITSSGIEVSIAKIAKGRFLAEDVKDKDGNVLFKRNHFLSRDDAAKIEAAGISNFLVRSPLTCKVLNGICIHCYGVDLGKNKIIGLGEAVGTVAAQAIGEPGTQLTMRTFHAGGAAQVGGDITSGLPRVEEVFENRLPKNPAIVSRVNGMVSEIKTDGKDKIIFILPDETEKTKTKANTEHLVNYRRVVLIKIGDKVNKGDLLTDGSANLDELFKYAGKEKTQNYIIHEITKIYELQGEPVSHKHIEVIIKQMFSRRKIKDPGETKFSQGDIIPQGDLALENEAQKVADKEEAKAEPLLLGITEVSLSRKSFLSSASFQHTTRMLIQNSLRGIKDELKGLKENVIIGRLIPAGTGFPGSEKYDMIKELQKELDKEN</sequence>
<dbReference type="Gene3D" id="1.10.1790.20">
    <property type="match status" value="1"/>
</dbReference>
<dbReference type="Gene3D" id="1.10.132.30">
    <property type="match status" value="1"/>
</dbReference>
<dbReference type="SUPFAM" id="SSF64484">
    <property type="entry name" value="beta and beta-prime subunits of DNA dependent RNA-polymerase"/>
    <property type="match status" value="1"/>
</dbReference>
<keyword evidence="1 7" id="KW-0240">DNA-directed RNA polymerase</keyword>
<dbReference type="InterPro" id="IPR012754">
    <property type="entry name" value="DNA-dir_RpoC_beta_prime_bact"/>
</dbReference>
<dbReference type="SMART" id="SM00663">
    <property type="entry name" value="RPOLA_N"/>
    <property type="match status" value="1"/>
</dbReference>
<dbReference type="Gene3D" id="1.10.274.100">
    <property type="entry name" value="RNA polymerase Rpb1, domain 3"/>
    <property type="match status" value="2"/>
</dbReference>
<keyword evidence="3 7" id="KW-0548">Nucleotidyltransferase</keyword>
<evidence type="ECO:0000313" key="10">
    <source>
        <dbReference type="EMBL" id="OHB12122.1"/>
    </source>
</evidence>
<comment type="similarity">
    <text evidence="7 8">Belongs to the RNA polymerase beta' chain family.</text>
</comment>
<dbReference type="InterPro" id="IPR007066">
    <property type="entry name" value="RNA_pol_Rpb1_3"/>
</dbReference>
<dbReference type="GO" id="GO:0003899">
    <property type="term" value="F:DNA-directed RNA polymerase activity"/>
    <property type="evidence" value="ECO:0007669"/>
    <property type="project" value="UniProtKB-UniRule"/>
</dbReference>
<reference evidence="10 11" key="1">
    <citation type="journal article" date="2016" name="Nat. Commun.">
        <title>Thousands of microbial genomes shed light on interconnected biogeochemical processes in an aquifer system.</title>
        <authorList>
            <person name="Anantharaman K."/>
            <person name="Brown C.T."/>
            <person name="Hug L.A."/>
            <person name="Sharon I."/>
            <person name="Castelle C.J."/>
            <person name="Probst A.J."/>
            <person name="Thomas B.C."/>
            <person name="Singh A."/>
            <person name="Wilkins M.J."/>
            <person name="Karaoz U."/>
            <person name="Brodie E.L."/>
            <person name="Williams K.H."/>
            <person name="Hubbard S.S."/>
            <person name="Banfield J.F."/>
        </authorList>
    </citation>
    <scope>NUCLEOTIDE SEQUENCE [LARGE SCALE GENOMIC DNA]</scope>
</reference>
<dbReference type="GO" id="GO:0000287">
    <property type="term" value="F:magnesium ion binding"/>
    <property type="evidence" value="ECO:0007669"/>
    <property type="project" value="UniProtKB-UniRule"/>
</dbReference>
<dbReference type="EMBL" id="MHWS01000016">
    <property type="protein sequence ID" value="OHB12122.1"/>
    <property type="molecule type" value="Genomic_DNA"/>
</dbReference>
<feature type="binding site" evidence="7">
    <location>
        <position position="906"/>
    </location>
    <ligand>
        <name>Zn(2+)</name>
        <dbReference type="ChEBI" id="CHEBI:29105"/>
        <label>2</label>
    </ligand>
</feature>
<feature type="binding site" evidence="7">
    <location>
        <position position="500"/>
    </location>
    <ligand>
        <name>Mg(2+)</name>
        <dbReference type="ChEBI" id="CHEBI:18420"/>
    </ligand>
</feature>
<feature type="binding site" evidence="7">
    <location>
        <position position="916"/>
    </location>
    <ligand>
        <name>Zn(2+)</name>
        <dbReference type="ChEBI" id="CHEBI:29105"/>
        <label>2</label>
    </ligand>
</feature>
<dbReference type="Gene3D" id="1.10.40.90">
    <property type="match status" value="1"/>
</dbReference>
<protein>
    <recommendedName>
        <fullName evidence="7">DNA-directed RNA polymerase subunit beta'</fullName>
        <shortName evidence="7">RNAP subunit beta'</shortName>
        <ecNumber evidence="7">2.7.7.6</ecNumber>
    </recommendedName>
    <alternativeName>
        <fullName evidence="7">RNA polymerase subunit beta'</fullName>
    </alternativeName>
    <alternativeName>
        <fullName evidence="7">Transcriptase subunit beta'</fullName>
    </alternativeName>
</protein>
<dbReference type="InterPro" id="IPR000722">
    <property type="entry name" value="RNA_pol_asu"/>
</dbReference>
<dbReference type="CDD" id="cd02655">
    <property type="entry name" value="RNAP_beta'_C"/>
    <property type="match status" value="1"/>
</dbReference>
<dbReference type="InterPro" id="IPR007080">
    <property type="entry name" value="RNA_pol_Rpb1_1"/>
</dbReference>
<dbReference type="GO" id="GO:0008270">
    <property type="term" value="F:zinc ion binding"/>
    <property type="evidence" value="ECO:0007669"/>
    <property type="project" value="UniProtKB-UniRule"/>
</dbReference>